<name>A0A0W8FNF2_9ZZZZ</name>
<dbReference type="AlphaFoldDB" id="A0A0W8FNF2"/>
<reference evidence="1" key="1">
    <citation type="journal article" date="2015" name="Proc. Natl. Acad. Sci. U.S.A.">
        <title>Networks of energetic and metabolic interactions define dynamics in microbial communities.</title>
        <authorList>
            <person name="Embree M."/>
            <person name="Liu J.K."/>
            <person name="Al-Bassam M.M."/>
            <person name="Zengler K."/>
        </authorList>
    </citation>
    <scope>NUCLEOTIDE SEQUENCE</scope>
</reference>
<evidence type="ECO:0000313" key="1">
    <source>
        <dbReference type="EMBL" id="KUG22329.1"/>
    </source>
</evidence>
<gene>
    <name evidence="1" type="ORF">ASZ90_007868</name>
</gene>
<accession>A0A0W8FNF2</accession>
<proteinExistence type="predicted"/>
<sequence>MKAKKMGTKAPAVTSLEKALSDDRQSPTLATLKKYAQAVGCKLTVYLVLGK</sequence>
<protein>
    <submittedName>
        <fullName evidence="1">Uncharacterized protein</fullName>
    </submittedName>
</protein>
<comment type="caution">
    <text evidence="1">The sequence shown here is derived from an EMBL/GenBank/DDBJ whole genome shotgun (WGS) entry which is preliminary data.</text>
</comment>
<organism evidence="1">
    <name type="scientific">hydrocarbon metagenome</name>
    <dbReference type="NCBI Taxonomy" id="938273"/>
    <lineage>
        <taxon>unclassified sequences</taxon>
        <taxon>metagenomes</taxon>
        <taxon>ecological metagenomes</taxon>
    </lineage>
</organism>
<dbReference type="EMBL" id="LNQE01000974">
    <property type="protein sequence ID" value="KUG22329.1"/>
    <property type="molecule type" value="Genomic_DNA"/>
</dbReference>